<protein>
    <submittedName>
        <fullName evidence="2">Uncharacterized protein</fullName>
    </submittedName>
</protein>
<evidence type="ECO:0000313" key="2">
    <source>
        <dbReference type="EMBL" id="BDG16612.1"/>
    </source>
</evidence>
<reference evidence="2 3" key="1">
    <citation type="journal article" date="2022" name="Microbiol. Resour. Announc.">
        <title>Complete Genome Sequences of Thermus Strains Isolated from Senami Hot Spring in Japan.</title>
        <authorList>
            <person name="Miyazaki K."/>
        </authorList>
    </citation>
    <scope>NUCLEOTIDE SEQUENCE [LARGE SCALE GENOMIC DNA]</scope>
    <source>
        <strain evidence="2 3">SNM4-1</strain>
    </source>
</reference>
<feature type="region of interest" description="Disordered" evidence="1">
    <location>
        <begin position="1"/>
        <end position="81"/>
    </location>
</feature>
<dbReference type="EMBL" id="AP025593">
    <property type="protein sequence ID" value="BDG16612.1"/>
    <property type="molecule type" value="Genomic_DNA"/>
</dbReference>
<dbReference type="Proteomes" id="UP000831120">
    <property type="component" value="Chromosome"/>
</dbReference>
<gene>
    <name evidence="2" type="ORF">TbrSNM41_13460</name>
</gene>
<evidence type="ECO:0000313" key="3">
    <source>
        <dbReference type="Proteomes" id="UP000831120"/>
    </source>
</evidence>
<keyword evidence="3" id="KW-1185">Reference proteome</keyword>
<feature type="compositionally biased region" description="Basic and acidic residues" evidence="1">
    <location>
        <begin position="16"/>
        <end position="26"/>
    </location>
</feature>
<evidence type="ECO:0000256" key="1">
    <source>
        <dbReference type="SAM" id="MobiDB-lite"/>
    </source>
</evidence>
<organism evidence="2 3">
    <name type="scientific">Thermus brockianus</name>
    <dbReference type="NCBI Taxonomy" id="56956"/>
    <lineage>
        <taxon>Bacteria</taxon>
        <taxon>Thermotogati</taxon>
        <taxon>Deinococcota</taxon>
        <taxon>Deinococci</taxon>
        <taxon>Thermales</taxon>
        <taxon>Thermaceae</taxon>
        <taxon>Thermus</taxon>
    </lineage>
</organism>
<proteinExistence type="predicted"/>
<sequence>MAAPSPLPLSEDLEPERDLLPLKPRLEGYAGISLSSDPEVRLPPYAGGGHPRGVASEPPGKPLEAYRDPRGVASRTGKRRA</sequence>
<name>A0ABM7XJV9_THEBO</name>
<accession>A0ABM7XJV9</accession>